<sequence length="67" mass="7475">MRSNTSSLNSGHESKFGYHHAAANRAWNGIKYTRIMVKVRCNIPAVKKQGAWEKCWKVCVAGVLVAN</sequence>
<dbReference type="HOGENOM" id="CLU_2811786_0_0_1"/>
<name>F0UPW0_AJEC8</name>
<organism evidence="2">
    <name type="scientific">Ajellomyces capsulatus (strain H88)</name>
    <name type="common">Darling's disease fungus</name>
    <name type="synonym">Histoplasma capsulatum</name>
    <dbReference type="NCBI Taxonomy" id="544711"/>
    <lineage>
        <taxon>Eukaryota</taxon>
        <taxon>Fungi</taxon>
        <taxon>Dikarya</taxon>
        <taxon>Ascomycota</taxon>
        <taxon>Pezizomycotina</taxon>
        <taxon>Eurotiomycetes</taxon>
        <taxon>Eurotiomycetidae</taxon>
        <taxon>Onygenales</taxon>
        <taxon>Ajellomycetaceae</taxon>
        <taxon>Histoplasma</taxon>
    </lineage>
</organism>
<proteinExistence type="predicted"/>
<gene>
    <name evidence="1" type="ORF">HCEG_07070</name>
</gene>
<reference evidence="2" key="1">
    <citation type="submission" date="2008-07" db="EMBL/GenBank/DDBJ databases">
        <title>Annotation of Ajellomyces capsulatus strain H88.</title>
        <authorList>
            <person name="Champion M."/>
            <person name="Cuomo C."/>
            <person name="Ma L.-J."/>
            <person name="Henn M.R."/>
            <person name="Sil A."/>
            <person name="Goldman B."/>
            <person name="Young S.K."/>
            <person name="Kodira C.D."/>
            <person name="Zeng Q."/>
            <person name="Koehrsen M."/>
            <person name="Alvarado L."/>
            <person name="Berlin A."/>
            <person name="Borenstein D."/>
            <person name="Chen Z."/>
            <person name="Engels R."/>
            <person name="Freedman E."/>
            <person name="Gellesch M."/>
            <person name="Goldberg J."/>
            <person name="Griggs A."/>
            <person name="Gujja S."/>
            <person name="Heiman D."/>
            <person name="Hepburn T."/>
            <person name="Howarth C."/>
            <person name="Jen D."/>
            <person name="Larson L."/>
            <person name="Lewis B."/>
            <person name="Mehta T."/>
            <person name="Park D."/>
            <person name="Pearson M."/>
            <person name="Roberts A."/>
            <person name="Saif S."/>
            <person name="Shea T."/>
            <person name="Shenoy N."/>
            <person name="Sisk P."/>
            <person name="Stolte C."/>
            <person name="Sykes S."/>
            <person name="Walk T."/>
            <person name="White J."/>
            <person name="Yandava C."/>
            <person name="Klein B."/>
            <person name="McEwen J.G."/>
            <person name="Puccia R."/>
            <person name="Goldman G.H."/>
            <person name="Felipe M.S."/>
            <person name="Nino-Vega G."/>
            <person name="San-Blas G."/>
            <person name="Taylor J."/>
            <person name="Mendoza L."/>
            <person name="Galagan J."/>
            <person name="Nusbaum C."/>
            <person name="Birren B."/>
        </authorList>
    </citation>
    <scope>NUCLEOTIDE SEQUENCE [LARGE SCALE GENOMIC DNA]</scope>
    <source>
        <strain evidence="2">H88</strain>
    </source>
</reference>
<dbReference type="EMBL" id="DS990640">
    <property type="protein sequence ID" value="EGC47855.1"/>
    <property type="molecule type" value="Genomic_DNA"/>
</dbReference>
<protein>
    <submittedName>
        <fullName evidence="1">Predicted protein</fullName>
    </submittedName>
</protein>
<dbReference type="AlphaFoldDB" id="F0UPW0"/>
<evidence type="ECO:0000313" key="2">
    <source>
        <dbReference type="Proteomes" id="UP000008142"/>
    </source>
</evidence>
<dbReference type="Proteomes" id="UP000008142">
    <property type="component" value="Unassembled WGS sequence"/>
</dbReference>
<accession>F0UPW0</accession>
<evidence type="ECO:0000313" key="1">
    <source>
        <dbReference type="EMBL" id="EGC47855.1"/>
    </source>
</evidence>